<comment type="similarity">
    <text evidence="1 4 6">Belongs to the aldehyde dehydrogenase family.</text>
</comment>
<dbReference type="InterPro" id="IPR015590">
    <property type="entry name" value="Aldehyde_DH_dom"/>
</dbReference>
<protein>
    <recommendedName>
        <fullName evidence="4">Aldehyde dehydrogenase</fullName>
    </recommendedName>
</protein>
<gene>
    <name evidence="8" type="ORF">VXS06_02160</name>
</gene>
<dbReference type="PANTHER" id="PTHR43570">
    <property type="entry name" value="ALDEHYDE DEHYDROGENASE"/>
    <property type="match status" value="1"/>
</dbReference>
<evidence type="ECO:0000256" key="1">
    <source>
        <dbReference type="ARBA" id="ARBA00009986"/>
    </source>
</evidence>
<organism evidence="8 9">
    <name type="scientific">Photobacterium toruni</name>
    <dbReference type="NCBI Taxonomy" id="1935446"/>
    <lineage>
        <taxon>Bacteria</taxon>
        <taxon>Pseudomonadati</taxon>
        <taxon>Pseudomonadota</taxon>
        <taxon>Gammaproteobacteria</taxon>
        <taxon>Vibrionales</taxon>
        <taxon>Vibrionaceae</taxon>
        <taxon>Photobacterium</taxon>
    </lineage>
</organism>
<proteinExistence type="inferred from homology"/>
<evidence type="ECO:0000256" key="5">
    <source>
        <dbReference type="PROSITE-ProRule" id="PRU10007"/>
    </source>
</evidence>
<keyword evidence="3" id="KW-0520">NAD</keyword>
<evidence type="ECO:0000313" key="9">
    <source>
        <dbReference type="Proteomes" id="UP001306119"/>
    </source>
</evidence>
<feature type="domain" description="Aldehyde dehydrogenase" evidence="7">
    <location>
        <begin position="11"/>
        <end position="440"/>
    </location>
</feature>
<feature type="active site" evidence="5">
    <location>
        <position position="219"/>
    </location>
</feature>
<dbReference type="InterPro" id="IPR016163">
    <property type="entry name" value="Ald_DH_C"/>
</dbReference>
<evidence type="ECO:0000313" key="8">
    <source>
        <dbReference type="EMBL" id="MEC6830566.1"/>
    </source>
</evidence>
<dbReference type="InterPro" id="IPR029510">
    <property type="entry name" value="Ald_DH_CS_GLU"/>
</dbReference>
<dbReference type="PIRSF" id="PIRSF036492">
    <property type="entry name" value="ALDH"/>
    <property type="match status" value="1"/>
</dbReference>
<dbReference type="Pfam" id="PF00171">
    <property type="entry name" value="Aldedh"/>
    <property type="match status" value="1"/>
</dbReference>
<dbReference type="SUPFAM" id="SSF53720">
    <property type="entry name" value="ALDH-like"/>
    <property type="match status" value="1"/>
</dbReference>
<dbReference type="PROSITE" id="PS00687">
    <property type="entry name" value="ALDEHYDE_DEHYDR_GLU"/>
    <property type="match status" value="1"/>
</dbReference>
<dbReference type="Proteomes" id="UP001306119">
    <property type="component" value="Unassembled WGS sequence"/>
</dbReference>
<name>A0ABU6L2Q0_9GAMM</name>
<dbReference type="InterPro" id="IPR012394">
    <property type="entry name" value="Aldehyde_DH_NAD(P)"/>
</dbReference>
<evidence type="ECO:0000256" key="4">
    <source>
        <dbReference type="PIRNR" id="PIRNR036492"/>
    </source>
</evidence>
<evidence type="ECO:0000256" key="6">
    <source>
        <dbReference type="RuleBase" id="RU003345"/>
    </source>
</evidence>
<dbReference type="InterPro" id="IPR016161">
    <property type="entry name" value="Ald_DH/histidinol_DH"/>
</dbReference>
<dbReference type="Gene3D" id="3.40.605.10">
    <property type="entry name" value="Aldehyde Dehydrogenase, Chain A, domain 1"/>
    <property type="match status" value="1"/>
</dbReference>
<accession>A0ABU6L2Q0</accession>
<dbReference type="CDD" id="cd07133">
    <property type="entry name" value="ALDH_CALDH_CalB"/>
    <property type="match status" value="1"/>
</dbReference>
<evidence type="ECO:0000256" key="3">
    <source>
        <dbReference type="ARBA" id="ARBA00023027"/>
    </source>
</evidence>
<reference evidence="8 9" key="1">
    <citation type="submission" date="2024-01" db="EMBL/GenBank/DDBJ databases">
        <title>Active colonisers of the gastrointestinal tract of Atlantic salmon farmed in a warm water region.</title>
        <authorList>
            <person name="Bowman J.P."/>
        </authorList>
    </citation>
    <scope>NUCLEOTIDE SEQUENCE [LARGE SCALE GENOMIC DNA]</scope>
    <source>
        <strain evidence="8 9">S3MW1</strain>
    </source>
</reference>
<dbReference type="Gene3D" id="3.40.309.10">
    <property type="entry name" value="Aldehyde Dehydrogenase, Chain A, domain 2"/>
    <property type="match status" value="1"/>
</dbReference>
<evidence type="ECO:0000259" key="7">
    <source>
        <dbReference type="Pfam" id="PF00171"/>
    </source>
</evidence>
<keyword evidence="9" id="KW-1185">Reference proteome</keyword>
<comment type="caution">
    <text evidence="8">The sequence shown here is derived from an EMBL/GenBank/DDBJ whole genome shotgun (WGS) entry which is preliminary data.</text>
</comment>
<keyword evidence="2 4" id="KW-0560">Oxidoreductase</keyword>
<evidence type="ECO:0000256" key="2">
    <source>
        <dbReference type="ARBA" id="ARBA00023002"/>
    </source>
</evidence>
<sequence>MMNLLMTTVTELEQYRQRQYDAFMQHSMPTVEERITNLKILKQLITQHQVQICQAITADFGCRSTTETALLEIFTSLESINGAIKDVKAWMKPQHRHTSLWFKPAKNSVIPQPLGVVGIIVPWNYPLFLTIAPMVAALAAGNRVMVKMSENSQHLCQLLQQLFAHDFSAEQIYIVAEEGETGIAFSQLAFDHLIFTGSTTTGKAVMAAAATHLVPVTLELGGKSPVILADDYDVHLALSRILGGKMYNSGQTCVAPDYLLVPQALESEVIRQSQAIMAQRFTDIQHPDYTSIIDDLSFSRLCDTVENAVELGAKVINLIPKSAADPQQRKFPLQLICQPTDVMTVMQREIFGPLLPIITYKNIQQAVDYINARERPLALYLFSNDKTVQQQVINQTRSGGVTINDVMLHVAQDDLPFGGIGHSGMGHYHGRDGFERLSKLRPITYQAALSTTKYFYAPYSKIGQRLINFIINRKLSRYK</sequence>
<dbReference type="EMBL" id="JAYXUG010000001">
    <property type="protein sequence ID" value="MEC6830566.1"/>
    <property type="molecule type" value="Genomic_DNA"/>
</dbReference>
<dbReference type="InterPro" id="IPR016162">
    <property type="entry name" value="Ald_DH_N"/>
</dbReference>
<dbReference type="PANTHER" id="PTHR43570:SF20">
    <property type="entry name" value="ALDEHYDE DEHYDROGENASE ALDX-RELATED"/>
    <property type="match status" value="1"/>
</dbReference>
<dbReference type="GO" id="GO:0050269">
    <property type="term" value="F:coniferyl-aldehyde dehydrogenase [NAD(P)+] activity"/>
    <property type="evidence" value="ECO:0007669"/>
    <property type="project" value="UniProtKB-EC"/>
</dbReference>
<dbReference type="RefSeq" id="WP_327773950.1">
    <property type="nucleotide sequence ID" value="NZ_JAYXUG010000001.1"/>
</dbReference>